<dbReference type="SUPFAM" id="SSF53300">
    <property type="entry name" value="vWA-like"/>
    <property type="match status" value="1"/>
</dbReference>
<keyword evidence="4" id="KW-1185">Reference proteome</keyword>
<evidence type="ECO:0000313" key="4">
    <source>
        <dbReference type="Proteomes" id="UP000054937"/>
    </source>
</evidence>
<dbReference type="EMBL" id="LDAU01000212">
    <property type="protein sequence ID" value="KRW99486.1"/>
    <property type="molecule type" value="Genomic_DNA"/>
</dbReference>
<feature type="region of interest" description="Disordered" evidence="1">
    <location>
        <begin position="591"/>
        <end position="616"/>
    </location>
</feature>
<feature type="region of interest" description="Disordered" evidence="1">
    <location>
        <begin position="704"/>
        <end position="730"/>
    </location>
</feature>
<evidence type="ECO:0000259" key="2">
    <source>
        <dbReference type="PROSITE" id="PS50234"/>
    </source>
</evidence>
<proteinExistence type="predicted"/>
<name>A0A0V0QB84_PSEPJ</name>
<dbReference type="Proteomes" id="UP000054937">
    <property type="component" value="Unassembled WGS sequence"/>
</dbReference>
<dbReference type="PROSITE" id="PS50234">
    <property type="entry name" value="VWFA"/>
    <property type="match status" value="1"/>
</dbReference>
<protein>
    <recommendedName>
        <fullName evidence="2">VWFA domain-containing protein</fullName>
    </recommendedName>
</protein>
<evidence type="ECO:0000256" key="1">
    <source>
        <dbReference type="SAM" id="MobiDB-lite"/>
    </source>
</evidence>
<accession>A0A0V0QB84</accession>
<dbReference type="InterPro" id="IPR036465">
    <property type="entry name" value="vWFA_dom_sf"/>
</dbReference>
<gene>
    <name evidence="3" type="ORF">PPERSA_07971</name>
</gene>
<reference evidence="3 4" key="1">
    <citation type="journal article" date="2015" name="Sci. Rep.">
        <title>Genome of the facultative scuticociliatosis pathogen Pseudocohnilembus persalinus provides insight into its virulence through horizontal gene transfer.</title>
        <authorList>
            <person name="Xiong J."/>
            <person name="Wang G."/>
            <person name="Cheng J."/>
            <person name="Tian M."/>
            <person name="Pan X."/>
            <person name="Warren A."/>
            <person name="Jiang C."/>
            <person name="Yuan D."/>
            <person name="Miao W."/>
        </authorList>
    </citation>
    <scope>NUCLEOTIDE SEQUENCE [LARGE SCALE GENOMIC DNA]</scope>
    <source>
        <strain evidence="3">36N120E</strain>
    </source>
</reference>
<sequence length="1532" mass="181547">MSQKPKSNNVYIKNLSPLIPEIYYNEQDKENFDPNKNLKDKQTINQQQKFKIESVLYNNVHYNQTDNFKQIHKNTAQFLKDYIKKNKTNTEVPQNNLYTNSNEYKNSLNIKEKKLKSQIKSQNTTLTEQQIDNIIIPIRSFLEEDFKIASINYQKKNLKNTQQQEKQTKQFQQLLQKLEDSNDNQSGNKSDTQIDYLQLEQNFKNSLNFQPFSPKQSPIKKKEKNYKIIREKYQNQQYDIQNRRNPIQEDILTKIVNKNQINMDKQYTYNQQPQYSQQIQENQKYFGPNIKNIQLNTLEKQNNFQLDSNDIINLQQNSSNNQSQEQISNNLSLIKDLQISEEKINQTSSFTEFYNETNKCNLNTQDANNLNTNDIFQGNQLLQNEDEQQKKDENLKNQTKITQKRQQTAPMIQQNCNSYNIIKDYPKQEFRNLQQNCIKKQKSQSKVRKKITINLDLQDIQKQDKLQNQTFQTVKNINGQQCNNDQNQFQLKANTYNIPNIKDFVTTSKSGFTQNQSLKNQIQEQIQTQYSKSTKVGNIVIENRYFVQKNNDNQSKNDFNLNKNELQKFITSTENQNTNCRSQCQKINLDDRQQKNQQQRQEQEQKLPQKKQNNDQDQQMKYFSFTNTPNNKLIKKNQLKYKQQFENEINNLNKNQQSDYETKLYLKQENYFKEQQNLQSQNQNQNYYINQNASLIINNRKYKNNNSNSCTSRYNQSTNKNSTNNKNYNNNNNKTFSYTNSYASQFQSTLSTKNQTSNLNQLNTNISQFSTNPSHMVSNFNTDQVLKENNCKNQWPKDINNIQNQFQNQQDIQQYYMQFNSNKLENVYQKPSNSTFRNLNKSIDFISEVESSNSNQNSSEKTNLSKNQKNLNLNLSKFCPENQNNNQNQDIKYEHSKNGFYEDDNYLSILQTAREQFQKQDFFKDLHYHSKQLNQYKIVNPSQIKQNSVDIINNQNQSQNNNNNQAQIFSNKNQQFQKQKTLFDNQPVGSSGIILSEQLQKLKQIIPKNKDIYDSRIKLQSDFLQLKIENEYNYLIPDLQNQHISFKLKNLKKIQEKQNMLNLYFIIENSASLQQNDTISEIVNSITSNLDFIKNNEKYQKNIKIQIIVFDNNTNKLFDLQNLQKNQEQIKKISHDLKNSLNSTGMSNITGALNLVQQQISAQMQQHKNMQKILINGLFILLNSSNTQNEQQINQFSQNLQQNIYNQQLQAEYYLKILGYKNKNINVKDIYCADKAFQQGYYYCLNEKDLQNQIKKQILNLSYIVPFENKIEIKIEVLTKYIEIIKILDDRQNFIETNNSPENQMFLNESIKIQVSNFSDFKRFLIQFKPKKEQIIIDQNSQNFYEINKMFRVTLKSKNNTILQNEIQLPLLQAQQQIVNNQIQYAVDKNLKISLLLKQMEAGQILLKSLLLSSNNLKNAQILLGQFYENISNFSINFENQIKAQQNEQNLTTKQCQKQLQNLEILMNDIKQAYFQFDEVNFYNWGNENYKIHNQYGNNLSNVENIQTKKEYEQDQGKLKIIKLAKKYLNHI</sequence>
<evidence type="ECO:0000313" key="3">
    <source>
        <dbReference type="EMBL" id="KRW99486.1"/>
    </source>
</evidence>
<dbReference type="InterPro" id="IPR002035">
    <property type="entry name" value="VWF_A"/>
</dbReference>
<feature type="domain" description="VWFA" evidence="2">
    <location>
        <begin position="1062"/>
        <end position="1258"/>
    </location>
</feature>
<dbReference type="Gene3D" id="3.40.50.410">
    <property type="entry name" value="von Willebrand factor, type A domain"/>
    <property type="match status" value="1"/>
</dbReference>
<comment type="caution">
    <text evidence="3">The sequence shown here is derived from an EMBL/GenBank/DDBJ whole genome shotgun (WGS) entry which is preliminary data.</text>
</comment>
<dbReference type="InParanoid" id="A0A0V0QB84"/>
<organism evidence="3 4">
    <name type="scientific">Pseudocohnilembus persalinus</name>
    <name type="common">Ciliate</name>
    <dbReference type="NCBI Taxonomy" id="266149"/>
    <lineage>
        <taxon>Eukaryota</taxon>
        <taxon>Sar</taxon>
        <taxon>Alveolata</taxon>
        <taxon>Ciliophora</taxon>
        <taxon>Intramacronucleata</taxon>
        <taxon>Oligohymenophorea</taxon>
        <taxon>Scuticociliatia</taxon>
        <taxon>Philasterida</taxon>
        <taxon>Pseudocohnilembidae</taxon>
        <taxon>Pseudocohnilembus</taxon>
    </lineage>
</organism>